<feature type="compositionally biased region" description="Basic and acidic residues" evidence="1">
    <location>
        <begin position="534"/>
        <end position="543"/>
    </location>
</feature>
<reference evidence="2" key="1">
    <citation type="journal article" date="2020" name="bioRxiv">
        <title>Comparative genomics of Chlamydomonas.</title>
        <authorList>
            <person name="Craig R.J."/>
            <person name="Hasan A.R."/>
            <person name="Ness R.W."/>
            <person name="Keightley P.D."/>
        </authorList>
    </citation>
    <scope>NUCLEOTIDE SEQUENCE</scope>
    <source>
        <strain evidence="2">CCAP 11/70</strain>
    </source>
</reference>
<feature type="region of interest" description="Disordered" evidence="1">
    <location>
        <begin position="534"/>
        <end position="556"/>
    </location>
</feature>
<evidence type="ECO:0000256" key="1">
    <source>
        <dbReference type="SAM" id="MobiDB-lite"/>
    </source>
</evidence>
<feature type="compositionally biased region" description="Low complexity" evidence="1">
    <location>
        <begin position="1"/>
        <end position="13"/>
    </location>
</feature>
<evidence type="ECO:0000313" key="3">
    <source>
        <dbReference type="Proteomes" id="UP000612055"/>
    </source>
</evidence>
<evidence type="ECO:0008006" key="4">
    <source>
        <dbReference type="Google" id="ProtNLM"/>
    </source>
</evidence>
<comment type="caution">
    <text evidence="2">The sequence shown here is derived from an EMBL/GenBank/DDBJ whole genome shotgun (WGS) entry which is preliminary data.</text>
</comment>
<accession>A0A835XL03</accession>
<dbReference type="Proteomes" id="UP000612055">
    <property type="component" value="Unassembled WGS sequence"/>
</dbReference>
<evidence type="ECO:0000313" key="2">
    <source>
        <dbReference type="EMBL" id="KAG2485776.1"/>
    </source>
</evidence>
<proteinExistence type="predicted"/>
<gene>
    <name evidence="2" type="ORF">HYH03_015489</name>
</gene>
<feature type="region of interest" description="Disordered" evidence="1">
    <location>
        <begin position="1"/>
        <end position="48"/>
    </location>
</feature>
<dbReference type="AlphaFoldDB" id="A0A835XL03"/>
<name>A0A835XL03_9CHLO</name>
<dbReference type="EMBL" id="JAEHOE010000122">
    <property type="protein sequence ID" value="KAG2485776.1"/>
    <property type="molecule type" value="Genomic_DNA"/>
</dbReference>
<organism evidence="2 3">
    <name type="scientific">Edaphochlamys debaryana</name>
    <dbReference type="NCBI Taxonomy" id="47281"/>
    <lineage>
        <taxon>Eukaryota</taxon>
        <taxon>Viridiplantae</taxon>
        <taxon>Chlorophyta</taxon>
        <taxon>core chlorophytes</taxon>
        <taxon>Chlorophyceae</taxon>
        <taxon>CS clade</taxon>
        <taxon>Chlamydomonadales</taxon>
        <taxon>Chlamydomonadales incertae sedis</taxon>
        <taxon>Edaphochlamys</taxon>
    </lineage>
</organism>
<protein>
    <recommendedName>
        <fullName evidence="4">Sulfotransferase</fullName>
    </recommendedName>
</protein>
<keyword evidence="3" id="KW-1185">Reference proteome</keyword>
<dbReference type="OrthoDB" id="541217at2759"/>
<sequence>MAAAADSRQAAGAPCTSSNIKGGGPTFDQGKPLQQAGTSGAGAQPHGEGAVLPTLEALAAAAASARAAASAAFSKYAAAAAAATAAAEAAAAAEDAAAQAEDALAAARDPALATPQAQPPALLQLSGSRSESGSGTEAGAGRKLAGWGDPTILAQQAQLQADALAQVGAAAEGGGGGGRRRDVSSSGWSLDTLVVAQEASVAKKCVVVLGTGRSGSTSLVDAMNQVSMLLASASASGPLARQRTRIAVPGSPGAGLIPNYFIRGEQEGAFYYLYLTWRLLDISYSHSHDFIDSVKRMEKEQGERAVGHMDLKGVKSIYERFAVQKKLPWFNDMHPYRNLEAARNFYTTTYGYHGPDVVSGFKEVRFVRGRAFQPGASSYRDFEGFIRFMRHMCGNVRVLFNSRRSASLDDNWKLEAMLTRNGVRKVRGGAGTPLVDKQAFQEDMQITHEWYDKYAKENPEHSMRVIMEDMFDPKVNETLARELLSFLGEDPATPIKFDRMPTWHETKGQAAVIAEVRARERAEEMQAKILKEQGEQLEVEKSPWTRKRKSREPWQI</sequence>